<proteinExistence type="predicted"/>
<keyword evidence="1" id="KW-1133">Transmembrane helix</keyword>
<sequence length="117" mass="13175">PFALHLPHFADAASNAAGIGRYDMQLTPRLVKYYDRLLYYTLPFPALPGVMYVRHMYEYVRRRQRWSLLSDLVVAQIVAALLGTASFSCVALRLGLHHLAPACRDLVPLSLEVNGHP</sequence>
<keyword evidence="3" id="KW-1185">Reference proteome</keyword>
<evidence type="ECO:0000313" key="2">
    <source>
        <dbReference type="EMBL" id="PTB58900.1"/>
    </source>
</evidence>
<dbReference type="EMBL" id="KZ679676">
    <property type="protein sequence ID" value="PTB58900.1"/>
    <property type="molecule type" value="Genomic_DNA"/>
</dbReference>
<feature type="non-terminal residue" evidence="2">
    <location>
        <position position="1"/>
    </location>
</feature>
<keyword evidence="1" id="KW-0472">Membrane</keyword>
<dbReference type="GeneID" id="36630316"/>
<name>A0A2T4APE3_TRIHA</name>
<feature type="transmembrane region" description="Helical" evidence="1">
    <location>
        <begin position="73"/>
        <end position="96"/>
    </location>
</feature>
<protein>
    <submittedName>
        <fullName evidence="2">Uncharacterized protein</fullName>
    </submittedName>
</protein>
<accession>A0A2T4APE3</accession>
<organism evidence="2 3">
    <name type="scientific">Trichoderma harzianum CBS 226.95</name>
    <dbReference type="NCBI Taxonomy" id="983964"/>
    <lineage>
        <taxon>Eukaryota</taxon>
        <taxon>Fungi</taxon>
        <taxon>Dikarya</taxon>
        <taxon>Ascomycota</taxon>
        <taxon>Pezizomycotina</taxon>
        <taxon>Sordariomycetes</taxon>
        <taxon>Hypocreomycetidae</taxon>
        <taxon>Hypocreales</taxon>
        <taxon>Hypocreaceae</taxon>
        <taxon>Trichoderma</taxon>
    </lineage>
</organism>
<dbReference type="RefSeq" id="XP_024778577.1">
    <property type="nucleotide sequence ID" value="XM_024921733.1"/>
</dbReference>
<keyword evidence="1" id="KW-0812">Transmembrane</keyword>
<feature type="non-terminal residue" evidence="2">
    <location>
        <position position="117"/>
    </location>
</feature>
<evidence type="ECO:0000256" key="1">
    <source>
        <dbReference type="SAM" id="Phobius"/>
    </source>
</evidence>
<reference evidence="2 3" key="1">
    <citation type="submission" date="2016-07" db="EMBL/GenBank/DDBJ databases">
        <title>Multiple horizontal gene transfer events from other fungi enriched the ability of initially mycotrophic Trichoderma (Ascomycota) to feed on dead plant biomass.</title>
        <authorList>
            <consortium name="DOE Joint Genome Institute"/>
            <person name="Aerts A."/>
            <person name="Atanasova L."/>
            <person name="Chenthamara K."/>
            <person name="Zhang J."/>
            <person name="Grujic M."/>
            <person name="Henrissat B."/>
            <person name="Kuo A."/>
            <person name="Salamov A."/>
            <person name="Lipzen A."/>
            <person name="Labutti K."/>
            <person name="Barry K."/>
            <person name="Miao Y."/>
            <person name="Rahimi M.J."/>
            <person name="Shen Q."/>
            <person name="Grigoriev I.V."/>
            <person name="Kubicek C.P."/>
            <person name="Druzhinina I.S."/>
        </authorList>
    </citation>
    <scope>NUCLEOTIDE SEQUENCE [LARGE SCALE GENOMIC DNA]</scope>
    <source>
        <strain evidence="2 3">CBS 226.95</strain>
    </source>
</reference>
<evidence type="ECO:0000313" key="3">
    <source>
        <dbReference type="Proteomes" id="UP000241690"/>
    </source>
</evidence>
<feature type="transmembrane region" description="Helical" evidence="1">
    <location>
        <begin position="37"/>
        <end position="53"/>
    </location>
</feature>
<dbReference type="Proteomes" id="UP000241690">
    <property type="component" value="Unassembled WGS sequence"/>
</dbReference>
<dbReference type="AlphaFoldDB" id="A0A2T4APE3"/>
<gene>
    <name evidence="2" type="ORF">M431DRAFT_67467</name>
</gene>